<evidence type="ECO:0000313" key="1">
    <source>
        <dbReference type="EMBL" id="CAI9708951.1"/>
    </source>
</evidence>
<sequence>MCLAETSRDSWEQRRKARAMSITHTKGGTMVPSGQLCKNHWQPLMLKTSTDSTTAADPQRGRQCVHLPEGATVTLPQAHAKVPPLLPHMPPTVEFQGLRMEPHFKPKLYKQATCIHISGARATAALC</sequence>
<name>A0ACB0FA67_RANTA</name>
<proteinExistence type="predicted"/>
<dbReference type="EMBL" id="OX596117">
    <property type="protein sequence ID" value="CAI9708951.1"/>
    <property type="molecule type" value="Genomic_DNA"/>
</dbReference>
<gene>
    <name evidence="1" type="ORF">MRATA1EN3_LOCUS20164</name>
</gene>
<evidence type="ECO:0000313" key="2">
    <source>
        <dbReference type="Proteomes" id="UP001162501"/>
    </source>
</evidence>
<accession>A0ACB0FA67</accession>
<organism evidence="1 2">
    <name type="scientific">Rangifer tarandus platyrhynchus</name>
    <name type="common">Svalbard reindeer</name>
    <dbReference type="NCBI Taxonomy" id="3082113"/>
    <lineage>
        <taxon>Eukaryota</taxon>
        <taxon>Metazoa</taxon>
        <taxon>Chordata</taxon>
        <taxon>Craniata</taxon>
        <taxon>Vertebrata</taxon>
        <taxon>Euteleostomi</taxon>
        <taxon>Mammalia</taxon>
        <taxon>Eutheria</taxon>
        <taxon>Laurasiatheria</taxon>
        <taxon>Artiodactyla</taxon>
        <taxon>Ruminantia</taxon>
        <taxon>Pecora</taxon>
        <taxon>Cervidae</taxon>
        <taxon>Odocoileinae</taxon>
        <taxon>Rangifer</taxon>
    </lineage>
</organism>
<reference evidence="1" key="1">
    <citation type="submission" date="2023-05" db="EMBL/GenBank/DDBJ databases">
        <authorList>
            <consortium name="ELIXIR-Norway"/>
        </authorList>
    </citation>
    <scope>NUCLEOTIDE SEQUENCE</scope>
</reference>
<protein>
    <submittedName>
        <fullName evidence="1">Uncharacterized protein</fullName>
    </submittedName>
</protein>
<dbReference type="Proteomes" id="UP001162501">
    <property type="component" value="Chromosome 33"/>
</dbReference>